<feature type="domain" description="CSD" evidence="1">
    <location>
        <begin position="50"/>
        <end position="116"/>
    </location>
</feature>
<gene>
    <name evidence="3" type="ORF">KFE25_012284</name>
    <name evidence="2" type="ORF">PLUT1463_LOCUS3852</name>
</gene>
<keyword evidence="4" id="KW-1185">Reference proteome</keyword>
<dbReference type="PROSITE" id="PS51857">
    <property type="entry name" value="CSD_2"/>
    <property type="match status" value="1"/>
</dbReference>
<accession>A0A7R9YIH2</accession>
<dbReference type="EMBL" id="HBEB01005960">
    <property type="protein sequence ID" value="CAD8269538.1"/>
    <property type="molecule type" value="Transcribed_RNA"/>
</dbReference>
<dbReference type="InterPro" id="IPR019844">
    <property type="entry name" value="CSD_CS"/>
</dbReference>
<dbReference type="Pfam" id="PF00313">
    <property type="entry name" value="CSD"/>
    <property type="match status" value="1"/>
</dbReference>
<sequence length="136" mass="14625">MRLSLLAGLSMAMRQGPIAPRVFTRPLSAPSTRIFLSDAPRSSTGAATDRKAGAVKWFNTQKGFGFITPADGSADVFVHQTAIYAPGFRSLAEGEAVEYEIETSSDGRIRALSVTGPNGDYVRGAPRDPYFPDDQQ</sequence>
<dbReference type="GO" id="GO:0003676">
    <property type="term" value="F:nucleic acid binding"/>
    <property type="evidence" value="ECO:0007669"/>
    <property type="project" value="InterPro"/>
</dbReference>
<evidence type="ECO:0000313" key="3">
    <source>
        <dbReference type="EMBL" id="KAG8464921.1"/>
    </source>
</evidence>
<evidence type="ECO:0000313" key="2">
    <source>
        <dbReference type="EMBL" id="CAD8269538.1"/>
    </source>
</evidence>
<dbReference type="SMART" id="SM00357">
    <property type="entry name" value="CSP"/>
    <property type="match status" value="1"/>
</dbReference>
<dbReference type="AlphaFoldDB" id="A0A7R9YIH2"/>
<protein>
    <recommendedName>
        <fullName evidence="1">CSD domain-containing protein</fullName>
    </recommendedName>
</protein>
<reference evidence="2" key="1">
    <citation type="submission" date="2021-01" db="EMBL/GenBank/DDBJ databases">
        <authorList>
            <person name="Corre E."/>
            <person name="Pelletier E."/>
            <person name="Niang G."/>
            <person name="Scheremetjew M."/>
            <person name="Finn R."/>
            <person name="Kale V."/>
            <person name="Holt S."/>
            <person name="Cochrane G."/>
            <person name="Meng A."/>
            <person name="Brown T."/>
            <person name="Cohen L."/>
        </authorList>
    </citation>
    <scope>NUCLEOTIDE SEQUENCE</scope>
    <source>
        <strain evidence="2">RCC1537</strain>
    </source>
</reference>
<dbReference type="SUPFAM" id="SSF50249">
    <property type="entry name" value="Nucleic acid-binding proteins"/>
    <property type="match status" value="1"/>
</dbReference>
<reference evidence="3" key="2">
    <citation type="submission" date="2021-05" db="EMBL/GenBank/DDBJ databases">
        <title>The genome of the haptophyte Pavlova lutheri (Diacronema luteri, Pavlovales) - a model for lipid biosynthesis in eukaryotic algae.</title>
        <authorList>
            <person name="Hulatt C.J."/>
            <person name="Posewitz M.C."/>
        </authorList>
    </citation>
    <scope>NUCLEOTIDE SEQUENCE</scope>
    <source>
        <strain evidence="3">NIVA-4/92</strain>
    </source>
</reference>
<dbReference type="PANTHER" id="PTHR46565">
    <property type="entry name" value="COLD SHOCK DOMAIN PROTEIN 2"/>
    <property type="match status" value="1"/>
</dbReference>
<dbReference type="Gene3D" id="2.40.50.140">
    <property type="entry name" value="Nucleic acid-binding proteins"/>
    <property type="match status" value="1"/>
</dbReference>
<dbReference type="Proteomes" id="UP000751190">
    <property type="component" value="Unassembled WGS sequence"/>
</dbReference>
<evidence type="ECO:0000259" key="1">
    <source>
        <dbReference type="PROSITE" id="PS51857"/>
    </source>
</evidence>
<dbReference type="PROSITE" id="PS00352">
    <property type="entry name" value="CSD_1"/>
    <property type="match status" value="1"/>
</dbReference>
<dbReference type="InterPro" id="IPR012340">
    <property type="entry name" value="NA-bd_OB-fold"/>
</dbReference>
<dbReference type="CDD" id="cd04458">
    <property type="entry name" value="CSP_CDS"/>
    <property type="match status" value="1"/>
</dbReference>
<organism evidence="2">
    <name type="scientific">Diacronema lutheri</name>
    <name type="common">Unicellular marine alga</name>
    <name type="synonym">Monochrysis lutheri</name>
    <dbReference type="NCBI Taxonomy" id="2081491"/>
    <lineage>
        <taxon>Eukaryota</taxon>
        <taxon>Haptista</taxon>
        <taxon>Haptophyta</taxon>
        <taxon>Pavlovophyceae</taxon>
        <taxon>Pavlovales</taxon>
        <taxon>Pavlovaceae</taxon>
        <taxon>Diacronema</taxon>
    </lineage>
</organism>
<dbReference type="EMBL" id="JAGTXO010000011">
    <property type="protein sequence ID" value="KAG8464921.1"/>
    <property type="molecule type" value="Genomic_DNA"/>
</dbReference>
<dbReference type="OrthoDB" id="422005at2759"/>
<dbReference type="PRINTS" id="PR00050">
    <property type="entry name" value="COLDSHOCK"/>
</dbReference>
<dbReference type="InterPro" id="IPR011129">
    <property type="entry name" value="CSD"/>
</dbReference>
<evidence type="ECO:0000313" key="4">
    <source>
        <dbReference type="Proteomes" id="UP000751190"/>
    </source>
</evidence>
<dbReference type="PANTHER" id="PTHR46565:SF20">
    <property type="entry name" value="COLD SHOCK DOMAIN-CONTAINING PROTEIN 4"/>
    <property type="match status" value="1"/>
</dbReference>
<dbReference type="InterPro" id="IPR002059">
    <property type="entry name" value="CSP_DNA-bd"/>
</dbReference>
<proteinExistence type="predicted"/>
<name>A0A7R9YIH2_DIALT</name>